<evidence type="ECO:0000256" key="1">
    <source>
        <dbReference type="ARBA" id="ARBA00004167"/>
    </source>
</evidence>
<evidence type="ECO:0000313" key="12">
    <source>
        <dbReference type="Proteomes" id="UP000825002"/>
    </source>
</evidence>
<dbReference type="InterPro" id="IPR023415">
    <property type="entry name" value="LDLR_class-A_CS"/>
</dbReference>
<dbReference type="InterPro" id="IPR036055">
    <property type="entry name" value="LDL_receptor-like_sf"/>
</dbReference>
<evidence type="ECO:0000256" key="10">
    <source>
        <dbReference type="SAM" id="Phobius"/>
    </source>
</evidence>
<evidence type="ECO:0000313" key="11">
    <source>
        <dbReference type="EMBL" id="KAG9511062.1"/>
    </source>
</evidence>
<dbReference type="Pfam" id="PF00057">
    <property type="entry name" value="Ldl_recept_a"/>
    <property type="match status" value="1"/>
</dbReference>
<evidence type="ECO:0000256" key="4">
    <source>
        <dbReference type="ARBA" id="ARBA00022737"/>
    </source>
</evidence>
<dbReference type="InterPro" id="IPR002172">
    <property type="entry name" value="LDrepeatLR_classA_rpt"/>
</dbReference>
<evidence type="ECO:0000256" key="6">
    <source>
        <dbReference type="ARBA" id="ARBA00023136"/>
    </source>
</evidence>
<evidence type="ECO:0000256" key="5">
    <source>
        <dbReference type="ARBA" id="ARBA00022989"/>
    </source>
</evidence>
<feature type="compositionally biased region" description="Basic residues" evidence="9">
    <location>
        <begin position="10"/>
        <end position="19"/>
    </location>
</feature>
<accession>A0ABQ7SCG1</accession>
<comment type="caution">
    <text evidence="11">The sequence shown here is derived from an EMBL/GenBank/DDBJ whole genome shotgun (WGS) entry which is preliminary data.</text>
</comment>
<keyword evidence="6 10" id="KW-0472">Membrane</keyword>
<proteinExistence type="predicted"/>
<feature type="transmembrane region" description="Helical" evidence="10">
    <location>
        <begin position="625"/>
        <end position="646"/>
    </location>
</feature>
<evidence type="ECO:0000256" key="9">
    <source>
        <dbReference type="SAM" id="MobiDB-lite"/>
    </source>
</evidence>
<sequence>MGTKFESKNSGHKPRSKVPRARDCNLVSQTCTLYKCTVGQEHSNVSGAIPSDAVLVLVECLTRLLVQLMSEVSLCNHASTHEDLATRPTLGGSPGSCPNNWHVAAAQVSVAPKPCGHSTPNTAHMNSCVSALRGAAPHIMYRQRPPSAAAPTLRHTSRSTSARVSSRQAWIPSSFSVAYMVPTTAPIRMSACAATCHSGLVSANTITTSPERTPCSRKAHLAASICSANCAYVTQRIGTDTPEHFDRICLNCNKKDIHMSIDSYSHLAINESFSPVPDKDLQQGIVPPALVPPELRVESGAEQQQPEVISSHGSANNPGPVISQQPQVVWSEWSKWSSCHDKNAKCDPTRIHSRVRKCISQLTGEELVSDECKARFGADQQTIEISDCARECLSSSSSVSLVGQVSAQQPSVSPLPMAQLGGVISDNSQQQAPLTPDSIITSSSTTTLSTLLDQTNSPAGATVNNNTDDNTLPLAAPPSMPTVGTTAGGGTMGSPPAVVGHTEHGATGDIAQLPPTLGKNSFVCSNCTSNEICLMPIRSKVAFCATIKDARDSTGCGGWCTGESQLCQALSPTTYRCIHDSECLPNEWQCSNSACIPSSRRCDGHPNCYDSSDELNCPDAIVEPMVSVTIGLAGVGSSGVVCIALVRNFRIRRMQCLIVPTDGMMLNGGGTHENHIYETVAAEHEQRPKACVLLDATQLKVGQVHKTECGPKQCLRSLEYVREVSPALIAFGLLLAICCTWFNDDRCHDRSSRCQCQIDWRQLRHIVGELLQTSVPFKVSVIPQQLIHATRERKQHQRIDPSEFEYVNHHAS</sequence>
<reference evidence="11 12" key="1">
    <citation type="submission" date="2020-10" db="EMBL/GenBank/DDBJ databases">
        <authorList>
            <person name="Klimov P.B."/>
            <person name="Dyachkov S.M."/>
            <person name="Chetverikov P.E."/>
        </authorList>
    </citation>
    <scope>NUCLEOTIDE SEQUENCE [LARGE SCALE GENOMIC DNA]</scope>
    <source>
        <strain evidence="11">BMOC 18-1129-001#AD2665</strain>
        <tissue evidence="11">Entire mites</tissue>
    </source>
</reference>
<dbReference type="InterPro" id="IPR050685">
    <property type="entry name" value="LDLR"/>
</dbReference>
<evidence type="ECO:0000256" key="7">
    <source>
        <dbReference type="ARBA" id="ARBA00023157"/>
    </source>
</evidence>
<keyword evidence="7 8" id="KW-1015">Disulfide bond</keyword>
<feature type="disulfide bond" evidence="8">
    <location>
        <begin position="583"/>
        <end position="595"/>
    </location>
</feature>
<protein>
    <submittedName>
        <fullName evidence="11">Uncharacterized protein</fullName>
    </submittedName>
</protein>
<feature type="disulfide bond" evidence="8">
    <location>
        <begin position="602"/>
        <end position="617"/>
    </location>
</feature>
<feature type="non-terminal residue" evidence="11">
    <location>
        <position position="812"/>
    </location>
</feature>
<evidence type="ECO:0000256" key="8">
    <source>
        <dbReference type="PROSITE-ProRule" id="PRU00124"/>
    </source>
</evidence>
<dbReference type="PANTHER" id="PTHR24270">
    <property type="entry name" value="LOW-DENSITY LIPOPROTEIN RECEPTOR-RELATED"/>
    <property type="match status" value="1"/>
</dbReference>
<dbReference type="SMART" id="SM00192">
    <property type="entry name" value="LDLa"/>
    <property type="match status" value="1"/>
</dbReference>
<feature type="compositionally biased region" description="Polar residues" evidence="9">
    <location>
        <begin position="301"/>
        <end position="320"/>
    </location>
</feature>
<name>A0ABQ7SCG1_9ACAR</name>
<comment type="subcellular location">
    <subcellularLocation>
        <location evidence="2">Endomembrane system</location>
    </subcellularLocation>
    <subcellularLocation>
        <location evidence="1">Membrane</location>
        <topology evidence="1">Single-pass membrane protein</topology>
    </subcellularLocation>
</comment>
<keyword evidence="12" id="KW-1185">Reference proteome</keyword>
<dbReference type="PROSITE" id="PS50068">
    <property type="entry name" value="LDLRA_2"/>
    <property type="match status" value="1"/>
</dbReference>
<evidence type="ECO:0000256" key="2">
    <source>
        <dbReference type="ARBA" id="ARBA00004308"/>
    </source>
</evidence>
<feature type="disulfide bond" evidence="8">
    <location>
        <begin position="590"/>
        <end position="608"/>
    </location>
</feature>
<feature type="region of interest" description="Disordered" evidence="9">
    <location>
        <begin position="298"/>
        <end position="320"/>
    </location>
</feature>
<dbReference type="Gene3D" id="4.10.400.10">
    <property type="entry name" value="Low-density Lipoprotein Receptor"/>
    <property type="match status" value="1"/>
</dbReference>
<keyword evidence="3 10" id="KW-0812">Transmembrane</keyword>
<evidence type="ECO:0000256" key="3">
    <source>
        <dbReference type="ARBA" id="ARBA00022692"/>
    </source>
</evidence>
<dbReference type="Proteomes" id="UP000825002">
    <property type="component" value="Unassembled WGS sequence"/>
</dbReference>
<dbReference type="CDD" id="cd00112">
    <property type="entry name" value="LDLa"/>
    <property type="match status" value="1"/>
</dbReference>
<dbReference type="PROSITE" id="PS01209">
    <property type="entry name" value="LDLRA_1"/>
    <property type="match status" value="1"/>
</dbReference>
<gene>
    <name evidence="11" type="ORF">GZH46_00373</name>
</gene>
<feature type="region of interest" description="Disordered" evidence="9">
    <location>
        <begin position="1"/>
        <end position="20"/>
    </location>
</feature>
<organism evidence="11 12">
    <name type="scientific">Fragariocoptes setiger</name>
    <dbReference type="NCBI Taxonomy" id="1670756"/>
    <lineage>
        <taxon>Eukaryota</taxon>
        <taxon>Metazoa</taxon>
        <taxon>Ecdysozoa</taxon>
        <taxon>Arthropoda</taxon>
        <taxon>Chelicerata</taxon>
        <taxon>Arachnida</taxon>
        <taxon>Acari</taxon>
        <taxon>Acariformes</taxon>
        <taxon>Trombidiformes</taxon>
        <taxon>Prostigmata</taxon>
        <taxon>Eupodina</taxon>
        <taxon>Eriophyoidea</taxon>
        <taxon>Phytoptidae</taxon>
        <taxon>Fragariocoptes</taxon>
    </lineage>
</organism>
<dbReference type="EMBL" id="JAIFTH010000037">
    <property type="protein sequence ID" value="KAG9511062.1"/>
    <property type="molecule type" value="Genomic_DNA"/>
</dbReference>
<keyword evidence="5 10" id="KW-1133">Transmembrane helix</keyword>
<dbReference type="SUPFAM" id="SSF57424">
    <property type="entry name" value="LDL receptor-like module"/>
    <property type="match status" value="1"/>
</dbReference>
<keyword evidence="4" id="KW-0677">Repeat</keyword>